<name>A0ABW6ILI3_9CYAN</name>
<evidence type="ECO:0000313" key="1">
    <source>
        <dbReference type="EMBL" id="MFE4108430.1"/>
    </source>
</evidence>
<comment type="caution">
    <text evidence="1">The sequence shown here is derived from an EMBL/GenBank/DDBJ whole genome shotgun (WGS) entry which is preliminary data.</text>
</comment>
<sequence>MSAYQQELRQLVGARILATDLEEDHPDAYSHLVVELPNGDRCYVLTQVNTEGNGPGRLQLNTA</sequence>
<dbReference type="Proteomes" id="UP001600165">
    <property type="component" value="Unassembled WGS sequence"/>
</dbReference>
<organism evidence="1 2">
    <name type="scientific">Almyronema epifaneia S1</name>
    <dbReference type="NCBI Taxonomy" id="2991925"/>
    <lineage>
        <taxon>Bacteria</taxon>
        <taxon>Bacillati</taxon>
        <taxon>Cyanobacteriota</taxon>
        <taxon>Cyanophyceae</taxon>
        <taxon>Nodosilineales</taxon>
        <taxon>Nodosilineaceae</taxon>
        <taxon>Almyronema</taxon>
        <taxon>Almyronema epifaneia</taxon>
    </lineage>
</organism>
<dbReference type="RefSeq" id="WP_377968061.1">
    <property type="nucleotide sequence ID" value="NZ_JBHZOL010000110.1"/>
</dbReference>
<proteinExistence type="predicted"/>
<accession>A0ABW6ILI3</accession>
<dbReference type="EMBL" id="JBHZOL010000110">
    <property type="protein sequence ID" value="MFE4108430.1"/>
    <property type="molecule type" value="Genomic_DNA"/>
</dbReference>
<evidence type="ECO:0000313" key="2">
    <source>
        <dbReference type="Proteomes" id="UP001600165"/>
    </source>
</evidence>
<protein>
    <submittedName>
        <fullName evidence="1">Uncharacterized protein</fullName>
    </submittedName>
</protein>
<keyword evidence="2" id="KW-1185">Reference proteome</keyword>
<gene>
    <name evidence="1" type="ORF">ACFVKH_19295</name>
</gene>
<reference evidence="1 2" key="1">
    <citation type="submission" date="2024-10" db="EMBL/GenBank/DDBJ databases">
        <authorList>
            <person name="Ratan Roy A."/>
            <person name="Morales Sandoval P.H."/>
            <person name="De Los Santos Villalobos S."/>
            <person name="Chakraborty S."/>
            <person name="Mukherjee J."/>
        </authorList>
    </citation>
    <scope>NUCLEOTIDE SEQUENCE [LARGE SCALE GENOMIC DNA]</scope>
    <source>
        <strain evidence="1 2">S1</strain>
    </source>
</reference>